<dbReference type="EMBL" id="JAVIJP010000016">
    <property type="protein sequence ID" value="KAL3643441.1"/>
    <property type="molecule type" value="Genomic_DNA"/>
</dbReference>
<proteinExistence type="predicted"/>
<dbReference type="AlphaFoldDB" id="A0ABD3DP30"/>
<keyword evidence="5" id="KW-1185">Reference proteome</keyword>
<name>A0ABD3DP30_9LAMI</name>
<evidence type="ECO:0000256" key="2">
    <source>
        <dbReference type="SAM" id="MobiDB-lite"/>
    </source>
</evidence>
<evidence type="ECO:0000259" key="3">
    <source>
        <dbReference type="PROSITE" id="PS50158"/>
    </source>
</evidence>
<gene>
    <name evidence="4" type="ORF">CASFOL_014256</name>
</gene>
<dbReference type="PROSITE" id="PS50158">
    <property type="entry name" value="ZF_CCHC"/>
    <property type="match status" value="1"/>
</dbReference>
<keyword evidence="1" id="KW-0863">Zinc-finger</keyword>
<dbReference type="InterPro" id="IPR001878">
    <property type="entry name" value="Znf_CCHC"/>
</dbReference>
<dbReference type="Proteomes" id="UP001632038">
    <property type="component" value="Unassembled WGS sequence"/>
</dbReference>
<evidence type="ECO:0000256" key="1">
    <source>
        <dbReference type="PROSITE-ProRule" id="PRU00047"/>
    </source>
</evidence>
<sequence length="487" mass="55533">MVVVVGDESRIPRTIKAGYQQVLREAKNDELRHEVWALRRRIARLETSTDGDSHLVDHSEDGDKFGNPFSRAGGEQRFRRRGAELLRSFGANLKIPDLTNRVQLQRFRAGKLLVRSWATMKNSLLRKFYFKNFQGEADESRCMRQPIRCFKCHVFGHIQTECPNFQFITVIEFKCPPECNEYHDDSFESGSVDDIDCENQMDDNVRASNLDEMLVADITRKATMNHHNEEDNTFAIQLDSPPVYDIYPDESTKSGSTNELVPTYQPVLRTFDVTRFESKLEYASLMPINKCGFATAHKLENKVENQTTCADVIYSGLNFGKGLIHVSTNALVLSVIASTTERIILEHGDVLFAKLLGIVQCNKFEMGSYLHLNSQVTLENGGHFKMGSNYSINLIKFHMLLVEILGIFMKLGVANMINKLVETRFVFLAINRSVFKHRKKRLFSVTNFSSIVSNDTAHADSWSSLLQQEEYDADEKPGQAFDRLSIK</sequence>
<dbReference type="SUPFAM" id="SSF57756">
    <property type="entry name" value="Retrovirus zinc finger-like domains"/>
    <property type="match status" value="1"/>
</dbReference>
<dbReference type="InterPro" id="IPR036875">
    <property type="entry name" value="Znf_CCHC_sf"/>
</dbReference>
<feature type="region of interest" description="Disordered" evidence="2">
    <location>
        <begin position="51"/>
        <end position="73"/>
    </location>
</feature>
<evidence type="ECO:0000313" key="5">
    <source>
        <dbReference type="Proteomes" id="UP001632038"/>
    </source>
</evidence>
<feature type="domain" description="CCHC-type" evidence="3">
    <location>
        <begin position="148"/>
        <end position="164"/>
    </location>
</feature>
<reference evidence="5" key="1">
    <citation type="journal article" date="2024" name="IScience">
        <title>Strigolactones Initiate the Formation of Haustorium-like Structures in Castilleja.</title>
        <authorList>
            <person name="Buerger M."/>
            <person name="Peterson D."/>
            <person name="Chory J."/>
        </authorList>
    </citation>
    <scope>NUCLEOTIDE SEQUENCE [LARGE SCALE GENOMIC DNA]</scope>
</reference>
<protein>
    <recommendedName>
        <fullName evidence="3">CCHC-type domain-containing protein</fullName>
    </recommendedName>
</protein>
<comment type="caution">
    <text evidence="4">The sequence shown here is derived from an EMBL/GenBank/DDBJ whole genome shotgun (WGS) entry which is preliminary data.</text>
</comment>
<dbReference type="SMART" id="SM00343">
    <property type="entry name" value="ZnF_C2HC"/>
    <property type="match status" value="1"/>
</dbReference>
<accession>A0ABD3DP30</accession>
<keyword evidence="1" id="KW-0862">Zinc</keyword>
<organism evidence="4 5">
    <name type="scientific">Castilleja foliolosa</name>
    <dbReference type="NCBI Taxonomy" id="1961234"/>
    <lineage>
        <taxon>Eukaryota</taxon>
        <taxon>Viridiplantae</taxon>
        <taxon>Streptophyta</taxon>
        <taxon>Embryophyta</taxon>
        <taxon>Tracheophyta</taxon>
        <taxon>Spermatophyta</taxon>
        <taxon>Magnoliopsida</taxon>
        <taxon>eudicotyledons</taxon>
        <taxon>Gunneridae</taxon>
        <taxon>Pentapetalae</taxon>
        <taxon>asterids</taxon>
        <taxon>lamiids</taxon>
        <taxon>Lamiales</taxon>
        <taxon>Orobanchaceae</taxon>
        <taxon>Pedicularideae</taxon>
        <taxon>Castillejinae</taxon>
        <taxon>Castilleja</taxon>
    </lineage>
</organism>
<evidence type="ECO:0000313" key="4">
    <source>
        <dbReference type="EMBL" id="KAL3643441.1"/>
    </source>
</evidence>
<keyword evidence="1" id="KW-0479">Metal-binding</keyword>
<feature type="compositionally biased region" description="Basic and acidic residues" evidence="2">
    <location>
        <begin position="51"/>
        <end position="64"/>
    </location>
</feature>
<dbReference type="GO" id="GO:0008270">
    <property type="term" value="F:zinc ion binding"/>
    <property type="evidence" value="ECO:0007669"/>
    <property type="project" value="UniProtKB-KW"/>
</dbReference>